<dbReference type="STRING" id="937775.Metlim_0019"/>
<dbReference type="AlphaFoldDB" id="H1YY77"/>
<dbReference type="SMART" id="SM00320">
    <property type="entry name" value="WD40"/>
    <property type="match status" value="6"/>
</dbReference>
<dbReference type="Proteomes" id="UP000005741">
    <property type="component" value="Chromosome"/>
</dbReference>
<dbReference type="InterPro" id="IPR011659">
    <property type="entry name" value="WD40"/>
</dbReference>
<keyword evidence="2" id="KW-0677">Repeat</keyword>
<evidence type="ECO:0000256" key="3">
    <source>
        <dbReference type="SAM" id="Phobius"/>
    </source>
</evidence>
<dbReference type="Pfam" id="PF00400">
    <property type="entry name" value="WD40"/>
    <property type="match status" value="1"/>
</dbReference>
<evidence type="ECO:0000313" key="6">
    <source>
        <dbReference type="EMBL" id="EHQ34172.1"/>
    </source>
</evidence>
<sequence length="445" mass="47941">MKTGYKIIRAILKPAFILTILCLLFIIPVSAGETATLLWTFEKQTNFPDTEISPDGSYIIAGGVNSGLYLLNSNGKLIWEKKLPSAVNGVDLADNAEICAAAARNGILYVYNREGEYLWSKQAGENMYDVSVSKTGGYIAAGSDDGYLYLFTGTGDLVWSKQPGGNAYGGDICSVSVSEDGEYIAAGKRLFGLYLYRLPGDMEWYRQISEQVNDVAVSPDGKYTGVCGSGGTTTIYRISGEEAERRTNIQPVNSLSISRESRFFATGCQDNYARLFRGGNSEILSYRTSGNVRGVSLSPDGTRMAIASNDGKIYFLALPITDPAMPEPAQPCVPDEEPAATISIYSSPPGAEILIDNRFSGTTPADGISVRNGYHNITLIMDGYTDFSSEISVENGGNLKLNAELTKNEMLSGGVLSAALMIIAALLAGTAGFILGRREKKKFRM</sequence>
<dbReference type="EMBL" id="CM001436">
    <property type="protein sequence ID" value="EHQ34172.1"/>
    <property type="molecule type" value="Genomic_DNA"/>
</dbReference>
<dbReference type="InterPro" id="IPR001680">
    <property type="entry name" value="WD40_rpt"/>
</dbReference>
<dbReference type="HOGENOM" id="CLU_638754_0_0_2"/>
<proteinExistence type="predicted"/>
<dbReference type="InterPro" id="IPR015943">
    <property type="entry name" value="WD40/YVTN_repeat-like_dom_sf"/>
</dbReference>
<dbReference type="InterPro" id="IPR050505">
    <property type="entry name" value="WDR55/POC1"/>
</dbReference>
<dbReference type="InParanoid" id="H1YY77"/>
<keyword evidence="3" id="KW-1133">Transmembrane helix</keyword>
<accession>H1YY77</accession>
<evidence type="ECO:0000313" key="7">
    <source>
        <dbReference type="Proteomes" id="UP000005741"/>
    </source>
</evidence>
<feature type="domain" description="PEGA" evidence="4">
    <location>
        <begin position="341"/>
        <end position="408"/>
    </location>
</feature>
<keyword evidence="1" id="KW-0853">WD repeat</keyword>
<dbReference type="SMART" id="SM00564">
    <property type="entry name" value="PQQ"/>
    <property type="match status" value="3"/>
</dbReference>
<dbReference type="OrthoDB" id="96213at2157"/>
<dbReference type="Gene3D" id="2.130.10.10">
    <property type="entry name" value="YVTN repeat-like/Quinoprotein amine dehydrogenase"/>
    <property type="match status" value="2"/>
</dbReference>
<evidence type="ECO:0000256" key="2">
    <source>
        <dbReference type="ARBA" id="ARBA00022737"/>
    </source>
</evidence>
<dbReference type="RefSeq" id="WP_004075752.1">
    <property type="nucleotide sequence ID" value="NZ_CM001436.1"/>
</dbReference>
<dbReference type="Pfam" id="PF13360">
    <property type="entry name" value="PQQ_2"/>
    <property type="match status" value="1"/>
</dbReference>
<dbReference type="SUPFAM" id="SSF50998">
    <property type="entry name" value="Quinoprotein alcohol dehydrogenase-like"/>
    <property type="match status" value="1"/>
</dbReference>
<keyword evidence="7" id="KW-1185">Reference proteome</keyword>
<dbReference type="Pfam" id="PF08308">
    <property type="entry name" value="PEGA"/>
    <property type="match status" value="1"/>
</dbReference>
<dbReference type="InterPro" id="IPR002372">
    <property type="entry name" value="PQQ_rpt_dom"/>
</dbReference>
<evidence type="ECO:0000259" key="5">
    <source>
        <dbReference type="Pfam" id="PF13360"/>
    </source>
</evidence>
<reference evidence="6 7" key="1">
    <citation type="submission" date="2011-10" db="EMBL/GenBank/DDBJ databases">
        <title>The Improved High-Quality Draft genome of Methanoplanus limicola DSM 2279.</title>
        <authorList>
            <consortium name="US DOE Joint Genome Institute (JGI-PGF)"/>
            <person name="Lucas S."/>
            <person name="Copeland A."/>
            <person name="Lapidus A."/>
            <person name="Glavina del Rio T."/>
            <person name="Dalin E."/>
            <person name="Tice H."/>
            <person name="Bruce D."/>
            <person name="Goodwin L."/>
            <person name="Pitluck S."/>
            <person name="Peters L."/>
            <person name="Mikhailova N."/>
            <person name="Lu M."/>
            <person name="Kyrpides N."/>
            <person name="Mavromatis K."/>
            <person name="Ivanova N."/>
            <person name="Markowitz V."/>
            <person name="Cheng J.-F."/>
            <person name="Hugenholtz P."/>
            <person name="Woyke T."/>
            <person name="Wu D."/>
            <person name="Wirth R."/>
            <person name="Brambilla E.-M."/>
            <person name="Klenk H.-P."/>
            <person name="Eisen J.A."/>
        </authorList>
    </citation>
    <scope>NUCLEOTIDE SEQUENCE [LARGE SCALE GENOMIC DNA]</scope>
    <source>
        <strain evidence="6 7">DSM 2279</strain>
    </source>
</reference>
<dbReference type="PANTHER" id="PTHR44019">
    <property type="entry name" value="WD REPEAT-CONTAINING PROTEIN 55"/>
    <property type="match status" value="1"/>
</dbReference>
<organism evidence="6 7">
    <name type="scientific">Methanoplanus limicola DSM 2279</name>
    <dbReference type="NCBI Taxonomy" id="937775"/>
    <lineage>
        <taxon>Archaea</taxon>
        <taxon>Methanobacteriati</taxon>
        <taxon>Methanobacteriota</taxon>
        <taxon>Stenosarchaea group</taxon>
        <taxon>Methanomicrobia</taxon>
        <taxon>Methanomicrobiales</taxon>
        <taxon>Methanomicrobiaceae</taxon>
        <taxon>Methanoplanus</taxon>
    </lineage>
</organism>
<dbReference type="InterPro" id="IPR011047">
    <property type="entry name" value="Quinoprotein_ADH-like_sf"/>
</dbReference>
<feature type="domain" description="Pyrrolo-quinoline quinone repeat" evidence="5">
    <location>
        <begin position="36"/>
        <end position="181"/>
    </location>
</feature>
<keyword evidence="3" id="KW-0812">Transmembrane</keyword>
<dbReference type="Pfam" id="PF07676">
    <property type="entry name" value="PD40"/>
    <property type="match status" value="1"/>
</dbReference>
<feature type="transmembrane region" description="Helical" evidence="3">
    <location>
        <begin position="410"/>
        <end position="435"/>
    </location>
</feature>
<evidence type="ECO:0000259" key="4">
    <source>
        <dbReference type="Pfam" id="PF08308"/>
    </source>
</evidence>
<keyword evidence="3" id="KW-0472">Membrane</keyword>
<dbReference type="InterPro" id="IPR018391">
    <property type="entry name" value="PQQ_b-propeller_rpt"/>
</dbReference>
<evidence type="ECO:0000256" key="1">
    <source>
        <dbReference type="ARBA" id="ARBA00022574"/>
    </source>
</evidence>
<name>H1YY77_9EURY</name>
<protein>
    <submittedName>
        <fullName evidence="6">PEGA domain protein</fullName>
    </submittedName>
</protein>
<dbReference type="PANTHER" id="PTHR44019:SF8">
    <property type="entry name" value="POC1 CENTRIOLAR PROTEIN HOMOLOG"/>
    <property type="match status" value="1"/>
</dbReference>
<gene>
    <name evidence="6" type="ORF">Metlim_0019</name>
</gene>
<dbReference type="InterPro" id="IPR013229">
    <property type="entry name" value="PEGA"/>
</dbReference>